<dbReference type="SUPFAM" id="SSF53850">
    <property type="entry name" value="Periplasmic binding protein-like II"/>
    <property type="match status" value="1"/>
</dbReference>
<protein>
    <submittedName>
        <fullName evidence="1">Uncharacterized protein</fullName>
    </submittedName>
</protein>
<name>A0A7R9DZ21_9NEOP</name>
<proteinExistence type="predicted"/>
<dbReference type="EMBL" id="OB792653">
    <property type="protein sequence ID" value="CAD7423217.1"/>
    <property type="molecule type" value="Genomic_DNA"/>
</dbReference>
<evidence type="ECO:0000313" key="1">
    <source>
        <dbReference type="EMBL" id="CAD7423217.1"/>
    </source>
</evidence>
<accession>A0A7R9DZ21</accession>
<gene>
    <name evidence="1" type="ORF">TMSB3V08_LOCUS209</name>
</gene>
<organism evidence="1">
    <name type="scientific">Timema monikensis</name>
    <dbReference type="NCBI Taxonomy" id="170555"/>
    <lineage>
        <taxon>Eukaryota</taxon>
        <taxon>Metazoa</taxon>
        <taxon>Ecdysozoa</taxon>
        <taxon>Arthropoda</taxon>
        <taxon>Hexapoda</taxon>
        <taxon>Insecta</taxon>
        <taxon>Pterygota</taxon>
        <taxon>Neoptera</taxon>
        <taxon>Polyneoptera</taxon>
        <taxon>Phasmatodea</taxon>
        <taxon>Timematodea</taxon>
        <taxon>Timematoidea</taxon>
        <taxon>Timematidae</taxon>
        <taxon>Timema</taxon>
    </lineage>
</organism>
<dbReference type="Gene3D" id="3.40.190.10">
    <property type="entry name" value="Periplasmic binding protein-like II"/>
    <property type="match status" value="1"/>
</dbReference>
<dbReference type="AlphaFoldDB" id="A0A7R9DZ21"/>
<reference evidence="1" key="1">
    <citation type="submission" date="2020-11" db="EMBL/GenBank/DDBJ databases">
        <authorList>
            <person name="Tran Van P."/>
        </authorList>
    </citation>
    <scope>NUCLEOTIDE SEQUENCE</scope>
</reference>
<sequence>MISSNTNILVHYSSVKELFDSVPGSPWRDKISLAILELQERGEIHMLYNKWWKNPGDTCVRTEKGKESKANALGVNNIDHELPDNAATFKPREIYAANSRSMTTVRIHVADDFRTSVTDSALNYENDSGHGMNISMKSLSAPHQSLCAEMAEELCFALRCRGSRQKPALKRQCSKCIPGTTYVPAVLDLPPPGVLRSQSLAASIEFPTHLHHHMHPMHYENT</sequence>